<dbReference type="EMBL" id="JACHIW010000001">
    <property type="protein sequence ID" value="MBB5156290.1"/>
    <property type="molecule type" value="Genomic_DNA"/>
</dbReference>
<dbReference type="AlphaFoldDB" id="A0A840Q8Y1"/>
<dbReference type="GO" id="GO:0004721">
    <property type="term" value="F:phosphoprotein phosphatase activity"/>
    <property type="evidence" value="ECO:0007669"/>
    <property type="project" value="InterPro"/>
</dbReference>
<keyword evidence="4" id="KW-1185">Reference proteome</keyword>
<evidence type="ECO:0000259" key="2">
    <source>
        <dbReference type="PROSITE" id="PS50056"/>
    </source>
</evidence>
<reference evidence="3 4" key="1">
    <citation type="submission" date="2020-08" db="EMBL/GenBank/DDBJ databases">
        <title>Sequencing the genomes of 1000 actinobacteria strains.</title>
        <authorList>
            <person name="Klenk H.-P."/>
        </authorList>
    </citation>
    <scope>NUCLEOTIDE SEQUENCE [LARGE SCALE GENOMIC DNA]</scope>
    <source>
        <strain evidence="3 4">DSM 45584</strain>
    </source>
</reference>
<protein>
    <submittedName>
        <fullName evidence="3">Rhodanese-related sulfurtransferase</fullName>
    </submittedName>
</protein>
<comment type="caution">
    <text evidence="3">The sequence shown here is derived from an EMBL/GenBank/DDBJ whole genome shotgun (WGS) entry which is preliminary data.</text>
</comment>
<comment type="similarity">
    <text evidence="1">Belongs to the protein-tyrosine phosphatase family.</text>
</comment>
<dbReference type="SUPFAM" id="SSF52799">
    <property type="entry name" value="(Phosphotyrosine protein) phosphatases II"/>
    <property type="match status" value="1"/>
</dbReference>
<dbReference type="InterPro" id="IPR000387">
    <property type="entry name" value="Tyr_Pase_dom"/>
</dbReference>
<sequence length="240" mass="26391">MPTRNPLDALVNVRDLGGQPAGNGAVTRPGVVYRGDAPHTGDRCPQDMPRWPPAAVLDLRNSVETGDREHPLTAVATVHRVRLLEEVQEADVELDDAAHELTALYQSILQGAPKTLVEVFRLVLEADGPILIHCAAGKDRTGVVSAMLLSAVGVRRDAIMADYVRTDRNMFRVLQRLNVAPELPPGVDEEMVRDLMSTPTEAIESVLDAFADHEDGAQGWLRSHGATDEELRRWQQKFLV</sequence>
<dbReference type="RefSeq" id="WP_184727455.1">
    <property type="nucleotide sequence ID" value="NZ_JACHIW010000001.1"/>
</dbReference>
<evidence type="ECO:0000313" key="3">
    <source>
        <dbReference type="EMBL" id="MBB5156290.1"/>
    </source>
</evidence>
<dbReference type="Proteomes" id="UP000584374">
    <property type="component" value="Unassembled WGS sequence"/>
</dbReference>
<dbReference type="PROSITE" id="PS50056">
    <property type="entry name" value="TYR_PHOSPHATASE_2"/>
    <property type="match status" value="1"/>
</dbReference>
<dbReference type="PANTHER" id="PTHR31126:SF1">
    <property type="entry name" value="TYROSINE SPECIFIC PROTEIN PHOSPHATASES DOMAIN-CONTAINING PROTEIN"/>
    <property type="match status" value="1"/>
</dbReference>
<dbReference type="Gene3D" id="3.90.190.10">
    <property type="entry name" value="Protein tyrosine phosphatase superfamily"/>
    <property type="match status" value="1"/>
</dbReference>
<dbReference type="InterPro" id="IPR029021">
    <property type="entry name" value="Prot-tyrosine_phosphatase-like"/>
</dbReference>
<proteinExistence type="inferred from homology"/>
<feature type="domain" description="Tyrosine specific protein phosphatases" evidence="2">
    <location>
        <begin position="114"/>
        <end position="168"/>
    </location>
</feature>
<name>A0A840Q8Y1_9PSEU</name>
<accession>A0A840Q8Y1</accession>
<keyword evidence="3" id="KW-0808">Transferase</keyword>
<gene>
    <name evidence="3" type="ORF">BJ970_003824</name>
</gene>
<dbReference type="Pfam" id="PF13350">
    <property type="entry name" value="Y_phosphatase3"/>
    <property type="match status" value="1"/>
</dbReference>
<dbReference type="PROSITE" id="PS00383">
    <property type="entry name" value="TYR_PHOSPHATASE_1"/>
    <property type="match status" value="1"/>
</dbReference>
<dbReference type="GO" id="GO:0016740">
    <property type="term" value="F:transferase activity"/>
    <property type="evidence" value="ECO:0007669"/>
    <property type="project" value="UniProtKB-KW"/>
</dbReference>
<dbReference type="InterPro" id="IPR016130">
    <property type="entry name" value="Tyr_Pase_AS"/>
</dbReference>
<evidence type="ECO:0000256" key="1">
    <source>
        <dbReference type="ARBA" id="ARBA00009580"/>
    </source>
</evidence>
<dbReference type="PANTHER" id="PTHR31126">
    <property type="entry name" value="TYROSINE-PROTEIN PHOSPHATASE"/>
    <property type="match status" value="1"/>
</dbReference>
<organism evidence="3 4">
    <name type="scientific">Saccharopolyspora phatthalungensis</name>
    <dbReference type="NCBI Taxonomy" id="664693"/>
    <lineage>
        <taxon>Bacteria</taxon>
        <taxon>Bacillati</taxon>
        <taxon>Actinomycetota</taxon>
        <taxon>Actinomycetes</taxon>
        <taxon>Pseudonocardiales</taxon>
        <taxon>Pseudonocardiaceae</taxon>
        <taxon>Saccharopolyspora</taxon>
    </lineage>
</organism>
<evidence type="ECO:0000313" key="4">
    <source>
        <dbReference type="Proteomes" id="UP000584374"/>
    </source>
</evidence>
<dbReference type="InterPro" id="IPR026893">
    <property type="entry name" value="Tyr/Ser_Pase_IphP-type"/>
</dbReference>